<reference evidence="1 2" key="1">
    <citation type="journal article" date="2014" name="Am. J. Bot.">
        <title>Genome assembly and annotation for red clover (Trifolium pratense; Fabaceae).</title>
        <authorList>
            <person name="Istvanek J."/>
            <person name="Jaros M."/>
            <person name="Krenek A."/>
            <person name="Repkova J."/>
        </authorList>
    </citation>
    <scope>NUCLEOTIDE SEQUENCE [LARGE SCALE GENOMIC DNA]</scope>
    <source>
        <strain evidence="2">cv. Tatra</strain>
        <tissue evidence="1">Young leaves</tissue>
    </source>
</reference>
<sequence length="31" mass="3588">MNKMVIDEETKETVARINETVPEITLTNVLR</sequence>
<organism evidence="1 2">
    <name type="scientific">Trifolium pratense</name>
    <name type="common">Red clover</name>
    <dbReference type="NCBI Taxonomy" id="57577"/>
    <lineage>
        <taxon>Eukaryota</taxon>
        <taxon>Viridiplantae</taxon>
        <taxon>Streptophyta</taxon>
        <taxon>Embryophyta</taxon>
        <taxon>Tracheophyta</taxon>
        <taxon>Spermatophyta</taxon>
        <taxon>Magnoliopsida</taxon>
        <taxon>eudicotyledons</taxon>
        <taxon>Gunneridae</taxon>
        <taxon>Pentapetalae</taxon>
        <taxon>rosids</taxon>
        <taxon>fabids</taxon>
        <taxon>Fabales</taxon>
        <taxon>Fabaceae</taxon>
        <taxon>Papilionoideae</taxon>
        <taxon>50 kb inversion clade</taxon>
        <taxon>NPAAA clade</taxon>
        <taxon>Hologalegina</taxon>
        <taxon>IRL clade</taxon>
        <taxon>Trifolieae</taxon>
        <taxon>Trifolium</taxon>
    </lineage>
</organism>
<protein>
    <submittedName>
        <fullName evidence="1">Uncharacterized protein</fullName>
    </submittedName>
</protein>
<proteinExistence type="predicted"/>
<dbReference type="Proteomes" id="UP000236291">
    <property type="component" value="Unassembled WGS sequence"/>
</dbReference>
<evidence type="ECO:0000313" key="1">
    <source>
        <dbReference type="EMBL" id="PNX66746.1"/>
    </source>
</evidence>
<dbReference type="EMBL" id="ASHM01198173">
    <property type="protein sequence ID" value="PNX66746.1"/>
    <property type="molecule type" value="Genomic_DNA"/>
</dbReference>
<accession>A0A2K3KKE6</accession>
<gene>
    <name evidence="1" type="ORF">L195_g063195</name>
</gene>
<feature type="non-terminal residue" evidence="1">
    <location>
        <position position="31"/>
    </location>
</feature>
<name>A0A2K3KKE6_TRIPR</name>
<evidence type="ECO:0000313" key="2">
    <source>
        <dbReference type="Proteomes" id="UP000236291"/>
    </source>
</evidence>
<reference evidence="1 2" key="2">
    <citation type="journal article" date="2017" name="Front. Plant Sci.">
        <title>Gene Classification and Mining of Molecular Markers Useful in Red Clover (Trifolium pratense) Breeding.</title>
        <authorList>
            <person name="Istvanek J."/>
            <person name="Dluhosova J."/>
            <person name="Dluhos P."/>
            <person name="Patkova L."/>
            <person name="Nedelnik J."/>
            <person name="Repkova J."/>
        </authorList>
    </citation>
    <scope>NUCLEOTIDE SEQUENCE [LARGE SCALE GENOMIC DNA]</scope>
    <source>
        <strain evidence="2">cv. Tatra</strain>
        <tissue evidence="1">Young leaves</tissue>
    </source>
</reference>
<comment type="caution">
    <text evidence="1">The sequence shown here is derived from an EMBL/GenBank/DDBJ whole genome shotgun (WGS) entry which is preliminary data.</text>
</comment>
<dbReference type="AlphaFoldDB" id="A0A2K3KKE6"/>